<name>A0A0R2CTJ7_9LACO</name>
<accession>A0A0R2CTJ7</accession>
<dbReference type="PATRIC" id="fig|1423725.3.peg.2259"/>
<dbReference type="Pfam" id="PF07972">
    <property type="entry name" value="Flavodoxin_NdrI"/>
    <property type="match status" value="1"/>
</dbReference>
<dbReference type="PIRSF" id="PIRSF005087">
    <property type="entry name" value="NrdI"/>
    <property type="match status" value="1"/>
</dbReference>
<evidence type="ECO:0000313" key="2">
    <source>
        <dbReference type="Proteomes" id="UP000051015"/>
    </source>
</evidence>
<dbReference type="Proteomes" id="UP000051015">
    <property type="component" value="Unassembled WGS sequence"/>
</dbReference>
<dbReference type="AlphaFoldDB" id="A0A0R2CTJ7"/>
<gene>
    <name evidence="1" type="ORF">FC19_GL002195</name>
</gene>
<proteinExistence type="predicted"/>
<dbReference type="InterPro" id="IPR004465">
    <property type="entry name" value="RNR_NrdI"/>
</dbReference>
<dbReference type="EMBL" id="AYZD01000033">
    <property type="protein sequence ID" value="KRM95101.1"/>
    <property type="molecule type" value="Genomic_DNA"/>
</dbReference>
<dbReference type="STRING" id="1423725.FC19_GL002195"/>
<sequence>MTDNKRKDPIRILFISIEGNTRSFVHKLAEYAQEVCKQDKNARLIETVEVSDASGEILMKDPFVTFVPTYLSGGNGIHNGYTEIMTEELRFTLEDDDNYKFCYGVVGSGNKNFNAQYGLTAKHYASKFSFPLIDLYELRGTSVDVERIYTKLVTYQTEFEKKLKAFNGQ</sequence>
<dbReference type="PANTHER" id="PTHR37297:SF1">
    <property type="entry name" value="PROTEIN NRDI"/>
    <property type="match status" value="1"/>
</dbReference>
<dbReference type="SUPFAM" id="SSF52218">
    <property type="entry name" value="Flavoproteins"/>
    <property type="match status" value="1"/>
</dbReference>
<keyword evidence="2" id="KW-1185">Reference proteome</keyword>
<protein>
    <submittedName>
        <fullName evidence="1">NrdI family protein</fullName>
    </submittedName>
</protein>
<dbReference type="InterPro" id="IPR029039">
    <property type="entry name" value="Flavoprotein-like_sf"/>
</dbReference>
<evidence type="ECO:0000313" key="1">
    <source>
        <dbReference type="EMBL" id="KRM95101.1"/>
    </source>
</evidence>
<organism evidence="1 2">
    <name type="scientific">Liquorilactobacillus aquaticus DSM 21051</name>
    <dbReference type="NCBI Taxonomy" id="1423725"/>
    <lineage>
        <taxon>Bacteria</taxon>
        <taxon>Bacillati</taxon>
        <taxon>Bacillota</taxon>
        <taxon>Bacilli</taxon>
        <taxon>Lactobacillales</taxon>
        <taxon>Lactobacillaceae</taxon>
        <taxon>Liquorilactobacillus</taxon>
    </lineage>
</organism>
<reference evidence="1 2" key="1">
    <citation type="journal article" date="2015" name="Genome Announc.">
        <title>Expanding the biotechnology potential of lactobacilli through comparative genomics of 213 strains and associated genera.</title>
        <authorList>
            <person name="Sun Z."/>
            <person name="Harris H.M."/>
            <person name="McCann A."/>
            <person name="Guo C."/>
            <person name="Argimon S."/>
            <person name="Zhang W."/>
            <person name="Yang X."/>
            <person name="Jeffery I.B."/>
            <person name="Cooney J.C."/>
            <person name="Kagawa T.F."/>
            <person name="Liu W."/>
            <person name="Song Y."/>
            <person name="Salvetti E."/>
            <person name="Wrobel A."/>
            <person name="Rasinkangas P."/>
            <person name="Parkhill J."/>
            <person name="Rea M.C."/>
            <person name="O'Sullivan O."/>
            <person name="Ritari J."/>
            <person name="Douillard F.P."/>
            <person name="Paul Ross R."/>
            <person name="Yang R."/>
            <person name="Briner A.E."/>
            <person name="Felis G.E."/>
            <person name="de Vos W.M."/>
            <person name="Barrangou R."/>
            <person name="Klaenhammer T.R."/>
            <person name="Caufield P.W."/>
            <person name="Cui Y."/>
            <person name="Zhang H."/>
            <person name="O'Toole P.W."/>
        </authorList>
    </citation>
    <scope>NUCLEOTIDE SEQUENCE [LARGE SCALE GENOMIC DNA]</scope>
    <source>
        <strain evidence="1 2">DSM 21051</strain>
    </source>
</reference>
<comment type="caution">
    <text evidence="1">The sequence shown here is derived from an EMBL/GenBank/DDBJ whole genome shotgun (WGS) entry which is preliminary data.</text>
</comment>
<dbReference type="OrthoDB" id="350535at2"/>
<dbReference type="Gene3D" id="3.40.50.360">
    <property type="match status" value="1"/>
</dbReference>
<dbReference type="PANTHER" id="PTHR37297">
    <property type="entry name" value="PROTEIN NRDI"/>
    <property type="match status" value="1"/>
</dbReference>
<dbReference type="GO" id="GO:0010181">
    <property type="term" value="F:FMN binding"/>
    <property type="evidence" value="ECO:0007669"/>
    <property type="project" value="InterPro"/>
</dbReference>